<gene>
    <name evidence="2" type="ORF">R1flu_019909</name>
</gene>
<feature type="domain" description="Reverse transcriptase zinc-binding" evidence="1">
    <location>
        <begin position="42"/>
        <end position="107"/>
    </location>
</feature>
<protein>
    <recommendedName>
        <fullName evidence="1">Reverse transcriptase zinc-binding domain-containing protein</fullName>
    </recommendedName>
</protein>
<comment type="caution">
    <text evidence="2">The sequence shown here is derived from an EMBL/GenBank/DDBJ whole genome shotgun (WGS) entry which is preliminary data.</text>
</comment>
<evidence type="ECO:0000313" key="3">
    <source>
        <dbReference type="Proteomes" id="UP001605036"/>
    </source>
</evidence>
<evidence type="ECO:0000259" key="1">
    <source>
        <dbReference type="Pfam" id="PF13966"/>
    </source>
</evidence>
<name>A0ABD1ZJZ3_9MARC</name>
<sequence>MEWKGWVRPSKLWHSLYEMEELPDDLTTKWSGETYELTWNIRWHKLWEKGRPPRVKLWTWKLLRRAFFTEEHVAIMNMAHDPCRQCNEFAESVPHLFFDCRESINHWNLLCNLASTARANLCISHSLLEIVDEALKTKKRSA</sequence>
<dbReference type="Proteomes" id="UP001605036">
    <property type="component" value="Unassembled WGS sequence"/>
</dbReference>
<keyword evidence="3" id="KW-1185">Reference proteome</keyword>
<dbReference type="Pfam" id="PF13966">
    <property type="entry name" value="zf-RVT"/>
    <property type="match status" value="1"/>
</dbReference>
<organism evidence="2 3">
    <name type="scientific">Riccia fluitans</name>
    <dbReference type="NCBI Taxonomy" id="41844"/>
    <lineage>
        <taxon>Eukaryota</taxon>
        <taxon>Viridiplantae</taxon>
        <taxon>Streptophyta</taxon>
        <taxon>Embryophyta</taxon>
        <taxon>Marchantiophyta</taxon>
        <taxon>Marchantiopsida</taxon>
        <taxon>Marchantiidae</taxon>
        <taxon>Marchantiales</taxon>
        <taxon>Ricciaceae</taxon>
        <taxon>Riccia</taxon>
    </lineage>
</organism>
<accession>A0ABD1ZJZ3</accession>
<evidence type="ECO:0000313" key="2">
    <source>
        <dbReference type="EMBL" id="KAL2651781.1"/>
    </source>
</evidence>
<dbReference type="EMBL" id="JBHFFA010000001">
    <property type="protein sequence ID" value="KAL2651781.1"/>
    <property type="molecule type" value="Genomic_DNA"/>
</dbReference>
<dbReference type="AlphaFoldDB" id="A0ABD1ZJZ3"/>
<reference evidence="2 3" key="1">
    <citation type="submission" date="2024-09" db="EMBL/GenBank/DDBJ databases">
        <title>Chromosome-scale assembly of Riccia fluitans.</title>
        <authorList>
            <person name="Paukszto L."/>
            <person name="Sawicki J."/>
            <person name="Karawczyk K."/>
            <person name="Piernik-Szablinska J."/>
            <person name="Szczecinska M."/>
            <person name="Mazdziarz M."/>
        </authorList>
    </citation>
    <scope>NUCLEOTIDE SEQUENCE [LARGE SCALE GENOMIC DNA]</scope>
    <source>
        <strain evidence="2">Rf_01</strain>
        <tissue evidence="2">Aerial parts of the thallus</tissue>
    </source>
</reference>
<dbReference type="InterPro" id="IPR026960">
    <property type="entry name" value="RVT-Znf"/>
</dbReference>
<proteinExistence type="predicted"/>